<dbReference type="Gene3D" id="3.40.50.10330">
    <property type="entry name" value="Probable inorganic polyphosphate/atp-NAD kinase, domain 1"/>
    <property type="match status" value="1"/>
</dbReference>
<reference evidence="1" key="1">
    <citation type="journal article" date="2021" name="PeerJ">
        <title>Extensive microbial diversity within the chicken gut microbiome revealed by metagenomics and culture.</title>
        <authorList>
            <person name="Gilroy R."/>
            <person name="Ravi A."/>
            <person name="Getino M."/>
            <person name="Pursley I."/>
            <person name="Horton D.L."/>
            <person name="Alikhan N.F."/>
            <person name="Baker D."/>
            <person name="Gharbi K."/>
            <person name="Hall N."/>
            <person name="Watson M."/>
            <person name="Adriaenssens E.M."/>
            <person name="Foster-Nyarko E."/>
            <person name="Jarju S."/>
            <person name="Secka A."/>
            <person name="Antonio M."/>
            <person name="Oren A."/>
            <person name="Chaudhuri R.R."/>
            <person name="La Ragione R."/>
            <person name="Hildebrand F."/>
            <person name="Pallen M.J."/>
        </authorList>
    </citation>
    <scope>NUCLEOTIDE SEQUENCE</scope>
    <source>
        <strain evidence="1">1277</strain>
    </source>
</reference>
<name>A0A921SZN3_9FIRM</name>
<evidence type="ECO:0000313" key="2">
    <source>
        <dbReference type="Proteomes" id="UP000776700"/>
    </source>
</evidence>
<dbReference type="Proteomes" id="UP000776700">
    <property type="component" value="Unassembled WGS sequence"/>
</dbReference>
<reference evidence="1" key="2">
    <citation type="submission" date="2021-09" db="EMBL/GenBank/DDBJ databases">
        <authorList>
            <person name="Gilroy R."/>
        </authorList>
    </citation>
    <scope>NUCLEOTIDE SEQUENCE</scope>
    <source>
        <strain evidence="1">1277</strain>
    </source>
</reference>
<gene>
    <name evidence="1" type="ORF">K8V90_07340</name>
</gene>
<dbReference type="AlphaFoldDB" id="A0A921SZN3"/>
<evidence type="ECO:0000313" key="1">
    <source>
        <dbReference type="EMBL" id="HJG96896.1"/>
    </source>
</evidence>
<dbReference type="Pfam" id="PF01513">
    <property type="entry name" value="NAD_kinase"/>
    <property type="match status" value="1"/>
</dbReference>
<dbReference type="GO" id="GO:0051287">
    <property type="term" value="F:NAD binding"/>
    <property type="evidence" value="ECO:0007669"/>
    <property type="project" value="UniProtKB-ARBA"/>
</dbReference>
<dbReference type="InterPro" id="IPR016064">
    <property type="entry name" value="NAD/diacylglycerol_kinase_sf"/>
</dbReference>
<keyword evidence="1" id="KW-0418">Kinase</keyword>
<proteinExistence type="predicted"/>
<accession>A0A921SZN3</accession>
<keyword evidence="1" id="KW-0808">Transferase</keyword>
<protein>
    <submittedName>
        <fullName evidence="1">NAD(+)/NADH kinase</fullName>
    </submittedName>
</protein>
<dbReference type="SUPFAM" id="SSF111331">
    <property type="entry name" value="NAD kinase/diacylglycerol kinase-like"/>
    <property type="match status" value="1"/>
</dbReference>
<dbReference type="GO" id="GO:0005524">
    <property type="term" value="F:ATP binding"/>
    <property type="evidence" value="ECO:0007669"/>
    <property type="project" value="UniProtKB-ARBA"/>
</dbReference>
<dbReference type="InterPro" id="IPR017438">
    <property type="entry name" value="ATP-NAD_kinase_N"/>
</dbReference>
<organism evidence="1 2">
    <name type="scientific">Romboutsia timonensis</name>
    <dbReference type="NCBI Taxonomy" id="1776391"/>
    <lineage>
        <taxon>Bacteria</taxon>
        <taxon>Bacillati</taxon>
        <taxon>Bacillota</taxon>
        <taxon>Clostridia</taxon>
        <taxon>Peptostreptococcales</taxon>
        <taxon>Peptostreptococcaceae</taxon>
        <taxon>Romboutsia</taxon>
    </lineage>
</organism>
<sequence>MNTVFEVTYEFSKDAELIILIGGDGSFLKTVNDFNFTQTPIIGINTGYLVFL</sequence>
<comment type="caution">
    <text evidence="1">The sequence shown here is derived from an EMBL/GenBank/DDBJ whole genome shotgun (WGS) entry which is preliminary data.</text>
</comment>
<dbReference type="GO" id="GO:0006741">
    <property type="term" value="P:NADP+ biosynthetic process"/>
    <property type="evidence" value="ECO:0007669"/>
    <property type="project" value="InterPro"/>
</dbReference>
<dbReference type="InterPro" id="IPR002504">
    <property type="entry name" value="NADK"/>
</dbReference>
<dbReference type="GO" id="GO:0003951">
    <property type="term" value="F:NAD+ kinase activity"/>
    <property type="evidence" value="ECO:0007669"/>
    <property type="project" value="InterPro"/>
</dbReference>
<dbReference type="EMBL" id="DYUB01000229">
    <property type="protein sequence ID" value="HJG96896.1"/>
    <property type="molecule type" value="Genomic_DNA"/>
</dbReference>